<dbReference type="Gene3D" id="2.60.120.290">
    <property type="entry name" value="Spermadhesin, CUB domain"/>
    <property type="match status" value="2"/>
</dbReference>
<keyword evidence="6" id="KW-1185">Reference proteome</keyword>
<dbReference type="InterPro" id="IPR000859">
    <property type="entry name" value="CUB_dom"/>
</dbReference>
<name>A0AAV9RHG2_9TELE</name>
<dbReference type="PANTHER" id="PTHR24251">
    <property type="entry name" value="OVOCHYMASE-RELATED"/>
    <property type="match status" value="1"/>
</dbReference>
<evidence type="ECO:0000256" key="1">
    <source>
        <dbReference type="ARBA" id="ARBA00022737"/>
    </source>
</evidence>
<keyword evidence="2" id="KW-1015">Disulfide bond</keyword>
<evidence type="ECO:0000259" key="4">
    <source>
        <dbReference type="PROSITE" id="PS01180"/>
    </source>
</evidence>
<evidence type="ECO:0000256" key="2">
    <source>
        <dbReference type="ARBA" id="ARBA00023157"/>
    </source>
</evidence>
<dbReference type="EMBL" id="JAHHUM010001808">
    <property type="protein sequence ID" value="KAK5608459.1"/>
    <property type="molecule type" value="Genomic_DNA"/>
</dbReference>
<proteinExistence type="predicted"/>
<evidence type="ECO:0000256" key="3">
    <source>
        <dbReference type="PROSITE-ProRule" id="PRU00059"/>
    </source>
</evidence>
<comment type="caution">
    <text evidence="5">The sequence shown here is derived from an EMBL/GenBank/DDBJ whole genome shotgun (WGS) entry which is preliminary data.</text>
</comment>
<reference evidence="5 6" key="1">
    <citation type="submission" date="2021-06" db="EMBL/GenBank/DDBJ databases">
        <authorList>
            <person name="Palmer J.M."/>
        </authorList>
    </citation>
    <scope>NUCLEOTIDE SEQUENCE [LARGE SCALE GENOMIC DNA]</scope>
    <source>
        <strain evidence="5 6">MEX-2019</strain>
        <tissue evidence="5">Muscle</tissue>
    </source>
</reference>
<feature type="domain" description="CUB" evidence="4">
    <location>
        <begin position="64"/>
        <end position="121"/>
    </location>
</feature>
<dbReference type="Proteomes" id="UP001311232">
    <property type="component" value="Unassembled WGS sequence"/>
</dbReference>
<organism evidence="5 6">
    <name type="scientific">Crenichthys baileyi</name>
    <name type="common">White River springfish</name>
    <dbReference type="NCBI Taxonomy" id="28760"/>
    <lineage>
        <taxon>Eukaryota</taxon>
        <taxon>Metazoa</taxon>
        <taxon>Chordata</taxon>
        <taxon>Craniata</taxon>
        <taxon>Vertebrata</taxon>
        <taxon>Euteleostomi</taxon>
        <taxon>Actinopterygii</taxon>
        <taxon>Neopterygii</taxon>
        <taxon>Teleostei</taxon>
        <taxon>Neoteleostei</taxon>
        <taxon>Acanthomorphata</taxon>
        <taxon>Ovalentaria</taxon>
        <taxon>Atherinomorphae</taxon>
        <taxon>Cyprinodontiformes</taxon>
        <taxon>Goodeidae</taxon>
        <taxon>Crenichthys</taxon>
    </lineage>
</organism>
<dbReference type="InterPro" id="IPR035914">
    <property type="entry name" value="Sperma_CUB_dom_sf"/>
</dbReference>
<comment type="caution">
    <text evidence="3">Lacks conserved residue(s) required for the propagation of feature annotation.</text>
</comment>
<protein>
    <recommendedName>
        <fullName evidence="4">CUB domain-containing protein</fullName>
    </recommendedName>
</protein>
<evidence type="ECO:0000313" key="6">
    <source>
        <dbReference type="Proteomes" id="UP001311232"/>
    </source>
</evidence>
<dbReference type="AlphaFoldDB" id="A0AAV9RHG2"/>
<accession>A0AAV9RHG2</accession>
<sequence length="155" mass="17157">MHRMRCAQTGRLGTHCSHILPPLVVSASNTISVTFQSDSRLTGQGFSAEWEAVYPEDIPEIQGCGFSSDEESGVIKSQNWPMNYKANTECMWYIAVPLRKKITMPFSHFDLEAKDFLTSKCYDNVMLYDLNGLTNASDCPLSLHVHPGGGNAASH</sequence>
<dbReference type="PANTHER" id="PTHR24251:SF41">
    <property type="entry name" value="DELETED IN MALIGNANT BRAIN TUMORS 1 PROTEIN-LIKE"/>
    <property type="match status" value="1"/>
</dbReference>
<dbReference type="PROSITE" id="PS01180">
    <property type="entry name" value="CUB"/>
    <property type="match status" value="1"/>
</dbReference>
<dbReference type="Pfam" id="PF00431">
    <property type="entry name" value="CUB"/>
    <property type="match status" value="1"/>
</dbReference>
<evidence type="ECO:0000313" key="5">
    <source>
        <dbReference type="EMBL" id="KAK5608459.1"/>
    </source>
</evidence>
<gene>
    <name evidence="5" type="ORF">CRENBAI_025008</name>
</gene>
<dbReference type="CDD" id="cd00041">
    <property type="entry name" value="CUB"/>
    <property type="match status" value="2"/>
</dbReference>
<dbReference type="SUPFAM" id="SSF49854">
    <property type="entry name" value="Spermadhesin, CUB domain"/>
    <property type="match status" value="2"/>
</dbReference>
<keyword evidence="1" id="KW-0677">Repeat</keyword>
<dbReference type="SMART" id="SM00042">
    <property type="entry name" value="CUB"/>
    <property type="match status" value="1"/>
</dbReference>